<organism evidence="2 3">
    <name type="scientific">Mycena maculata</name>
    <dbReference type="NCBI Taxonomy" id="230809"/>
    <lineage>
        <taxon>Eukaryota</taxon>
        <taxon>Fungi</taxon>
        <taxon>Dikarya</taxon>
        <taxon>Basidiomycota</taxon>
        <taxon>Agaricomycotina</taxon>
        <taxon>Agaricomycetes</taxon>
        <taxon>Agaricomycetidae</taxon>
        <taxon>Agaricales</taxon>
        <taxon>Marasmiineae</taxon>
        <taxon>Mycenaceae</taxon>
        <taxon>Mycena</taxon>
    </lineage>
</organism>
<dbReference type="EMBL" id="JARJLG010000057">
    <property type="protein sequence ID" value="KAJ7757726.1"/>
    <property type="molecule type" value="Genomic_DNA"/>
</dbReference>
<feature type="region of interest" description="Disordered" evidence="1">
    <location>
        <begin position="342"/>
        <end position="397"/>
    </location>
</feature>
<gene>
    <name evidence="2" type="ORF">DFH07DRAFT_958599</name>
</gene>
<dbReference type="AlphaFoldDB" id="A0AAD7NDR5"/>
<dbReference type="Proteomes" id="UP001215280">
    <property type="component" value="Unassembled WGS sequence"/>
</dbReference>
<accession>A0AAD7NDR5</accession>
<evidence type="ECO:0000313" key="3">
    <source>
        <dbReference type="Proteomes" id="UP001215280"/>
    </source>
</evidence>
<evidence type="ECO:0000313" key="2">
    <source>
        <dbReference type="EMBL" id="KAJ7757726.1"/>
    </source>
</evidence>
<sequence>MSPSHPTLLSPSLSRSQPACTAPWLWLSALDNATIPPSPHPEFLASGLPSDSQAAAIRAVIDTSERNILALGKEMARLGEALNAHSARRRKLREFVRDPKAALAPVQKLPAELDILAVSAEKLPGRCGTSQNGSWRESAERGALSRRPHRVCGLEAGIDPMAWRIPSNPSVLSPRLAYAQQPPKQDIPAFLSVAHRWQDVVLGRLTRTDTERLNGLFSPPRRYFRNLYAKPFLGVSLLSLEAPPHPPRSSPAAFPLLPGTTGNVHVLGLERARRLEMRIAGELRTRGCGPGCRPAGYAGDTPSPTLRISDLSAHEAQPVHVLHGLVAPNRSGSRRPDVKLFLAESRCAPRTASKSSPRPIRRDPPGSTSGRSSERWPATPRSVPGISPSPRGSSARTSASWRWCAPAACTVRRFARDPWRADDDGNCSSVHATPGAGGLLSRDAPSRSPSYRDINTTIYICGPLRIC</sequence>
<keyword evidence="3" id="KW-1185">Reference proteome</keyword>
<comment type="caution">
    <text evidence="2">The sequence shown here is derived from an EMBL/GenBank/DDBJ whole genome shotgun (WGS) entry which is preliminary data.</text>
</comment>
<reference evidence="2" key="1">
    <citation type="submission" date="2023-03" db="EMBL/GenBank/DDBJ databases">
        <title>Massive genome expansion in bonnet fungi (Mycena s.s.) driven by repeated elements and novel gene families across ecological guilds.</title>
        <authorList>
            <consortium name="Lawrence Berkeley National Laboratory"/>
            <person name="Harder C.B."/>
            <person name="Miyauchi S."/>
            <person name="Viragh M."/>
            <person name="Kuo A."/>
            <person name="Thoen E."/>
            <person name="Andreopoulos B."/>
            <person name="Lu D."/>
            <person name="Skrede I."/>
            <person name="Drula E."/>
            <person name="Henrissat B."/>
            <person name="Morin E."/>
            <person name="Kohler A."/>
            <person name="Barry K."/>
            <person name="LaButti K."/>
            <person name="Morin E."/>
            <person name="Salamov A."/>
            <person name="Lipzen A."/>
            <person name="Mereny Z."/>
            <person name="Hegedus B."/>
            <person name="Baldrian P."/>
            <person name="Stursova M."/>
            <person name="Weitz H."/>
            <person name="Taylor A."/>
            <person name="Grigoriev I.V."/>
            <person name="Nagy L.G."/>
            <person name="Martin F."/>
            <person name="Kauserud H."/>
        </authorList>
    </citation>
    <scope>NUCLEOTIDE SEQUENCE</scope>
    <source>
        <strain evidence="2">CBHHK188m</strain>
    </source>
</reference>
<proteinExistence type="predicted"/>
<name>A0AAD7NDR5_9AGAR</name>
<evidence type="ECO:0000256" key="1">
    <source>
        <dbReference type="SAM" id="MobiDB-lite"/>
    </source>
</evidence>
<protein>
    <submittedName>
        <fullName evidence="2">Uncharacterized protein</fullName>
    </submittedName>
</protein>